<evidence type="ECO:0000313" key="4">
    <source>
        <dbReference type="EMBL" id="ENO86461.1"/>
    </source>
</evidence>
<comment type="caution">
    <text evidence="4">The sequence shown here is derived from an EMBL/GenBank/DDBJ whole genome shotgun (WGS) entry which is preliminary data.</text>
</comment>
<dbReference type="Proteomes" id="UP000013232">
    <property type="component" value="Unassembled WGS sequence"/>
</dbReference>
<dbReference type="Gene3D" id="3.40.30.10">
    <property type="entry name" value="Glutaredoxin"/>
    <property type="match status" value="1"/>
</dbReference>
<gene>
    <name evidence="4" type="ORF">C666_13160</name>
</gene>
<dbReference type="SUPFAM" id="SSF52833">
    <property type="entry name" value="Thioredoxin-like"/>
    <property type="match status" value="1"/>
</dbReference>
<evidence type="ECO:0000259" key="3">
    <source>
        <dbReference type="Pfam" id="PF01323"/>
    </source>
</evidence>
<dbReference type="GO" id="GO:0004364">
    <property type="term" value="F:glutathione transferase activity"/>
    <property type="evidence" value="ECO:0007669"/>
    <property type="project" value="TreeGrafter"/>
</dbReference>
<evidence type="ECO:0000256" key="2">
    <source>
        <dbReference type="PIRSR" id="PIRSR006386-1"/>
    </source>
</evidence>
<dbReference type="AlphaFoldDB" id="N6XXE3"/>
<dbReference type="OrthoDB" id="8560325at2"/>
<feature type="domain" description="DSBA-like thioredoxin" evidence="3">
    <location>
        <begin position="12"/>
        <end position="189"/>
    </location>
</feature>
<dbReference type="InterPro" id="IPR001853">
    <property type="entry name" value="DSBA-like_thioredoxin_dom"/>
</dbReference>
<dbReference type="GO" id="GO:0018845">
    <property type="term" value="F:2-hydroxychromene-2-carboxylate isomerase activity"/>
    <property type="evidence" value="ECO:0007669"/>
    <property type="project" value="UniProtKB-UniRule"/>
</dbReference>
<reference evidence="4 5" key="1">
    <citation type="submission" date="2012-09" db="EMBL/GenBank/DDBJ databases">
        <title>Draft Genome Sequences of 6 Strains from Genus Thauera.</title>
        <authorList>
            <person name="Liu B."/>
            <person name="Shapleigh J.P."/>
            <person name="Frostegard A.H."/>
        </authorList>
    </citation>
    <scope>NUCLEOTIDE SEQUENCE [LARGE SCALE GENOMIC DNA]</scope>
    <source>
        <strain evidence="5">47Lol / DSM 12138</strain>
    </source>
</reference>
<dbReference type="PANTHER" id="PTHR42943:SF2">
    <property type="entry name" value="GLUTATHIONE S-TRANSFERASE KAPPA 1"/>
    <property type="match status" value="1"/>
</dbReference>
<feature type="active site" description="Nucleophile" evidence="2">
    <location>
        <position position="18"/>
    </location>
</feature>
<dbReference type="PIRSF" id="PIRSF006386">
    <property type="entry name" value="HCCAis_GSTk"/>
    <property type="match status" value="1"/>
</dbReference>
<dbReference type="RefSeq" id="WP_004340287.1">
    <property type="nucleotide sequence ID" value="NZ_AMXE01000054.1"/>
</dbReference>
<comment type="catalytic activity">
    <reaction evidence="1">
        <text>2-hydroxychromene-2-carboxylate = (3E)-4-(2-hydroxyphenyl)-2-oxobut-3-enoate</text>
        <dbReference type="Rhea" id="RHEA:27401"/>
        <dbReference type="ChEBI" id="CHEBI:59350"/>
        <dbReference type="ChEBI" id="CHEBI:59353"/>
        <dbReference type="EC" id="5.99.1.4"/>
    </reaction>
</comment>
<dbReference type="STRING" id="1123367.GCA_000621305_03337"/>
<evidence type="ECO:0000256" key="1">
    <source>
        <dbReference type="PIRNR" id="PIRNR006386"/>
    </source>
</evidence>
<comment type="similarity">
    <text evidence="1">Belongs to the GST superfamily. NadH family.</text>
</comment>
<evidence type="ECO:0000313" key="5">
    <source>
        <dbReference type="Proteomes" id="UP000013232"/>
    </source>
</evidence>
<dbReference type="eggNOG" id="COG3917">
    <property type="taxonomic scope" value="Bacteria"/>
</dbReference>
<dbReference type="InterPro" id="IPR036249">
    <property type="entry name" value="Thioredoxin-like_sf"/>
</dbReference>
<proteinExistence type="inferred from homology"/>
<dbReference type="GO" id="GO:0004602">
    <property type="term" value="F:glutathione peroxidase activity"/>
    <property type="evidence" value="ECO:0007669"/>
    <property type="project" value="TreeGrafter"/>
</dbReference>
<dbReference type="Pfam" id="PF01323">
    <property type="entry name" value="DSBA"/>
    <property type="match status" value="1"/>
</dbReference>
<protein>
    <recommendedName>
        <fullName evidence="1">2-hydroxychromene-2-carboxylate isomerase</fullName>
        <ecNumber evidence="1">5.99.1.4</ecNumber>
    </recommendedName>
</protein>
<keyword evidence="1" id="KW-0413">Isomerase</keyword>
<keyword evidence="5" id="KW-1185">Reference proteome</keyword>
<name>N6XXE3_THAL4</name>
<organism evidence="4 5">
    <name type="scientific">Thauera linaloolentis (strain DSM 12138 / JCM 21573 / CCUG 41526 / CIP 105981 / IAM 15112 / NBRC 102519 / 47Lol)</name>
    <dbReference type="NCBI Taxonomy" id="1123367"/>
    <lineage>
        <taxon>Bacteria</taxon>
        <taxon>Pseudomonadati</taxon>
        <taxon>Pseudomonadota</taxon>
        <taxon>Betaproteobacteria</taxon>
        <taxon>Rhodocyclales</taxon>
        <taxon>Zoogloeaceae</taxon>
        <taxon>Thauera</taxon>
    </lineage>
</organism>
<dbReference type="EMBL" id="AMXE01000054">
    <property type="protein sequence ID" value="ENO86461.1"/>
    <property type="molecule type" value="Genomic_DNA"/>
</dbReference>
<sequence length="225" mass="24512">MSTIDPAPQGIFYFDVVSPWACLMDHALRRNPLPVPLERRPVLFAGLLNAFGHKGPAEIERKRRFTYELCTWTAQEQGIPFVMPAVHPFNPLRYLRLIIALGSTPAVVSAVFDQLYTTGCDPDGPEAWRSLLERLGVAEGTLALDAPEVKARLKDDTARAAADGVFGVPTITVGERLFWGLDALPMLRACLRGDPRLESPAMRAVAEVRVGASRLQPAGKPAAAS</sequence>
<dbReference type="GO" id="GO:0006749">
    <property type="term" value="P:glutathione metabolic process"/>
    <property type="evidence" value="ECO:0007669"/>
    <property type="project" value="TreeGrafter"/>
</dbReference>
<dbReference type="InterPro" id="IPR051924">
    <property type="entry name" value="GST_Kappa/NadH"/>
</dbReference>
<accession>N6XXE3</accession>
<dbReference type="InterPro" id="IPR014440">
    <property type="entry name" value="HCCAis_GSTk"/>
</dbReference>
<dbReference type="EC" id="5.99.1.4" evidence="1"/>
<dbReference type="PANTHER" id="PTHR42943">
    <property type="entry name" value="GLUTATHIONE S-TRANSFERASE KAPPA"/>
    <property type="match status" value="1"/>
</dbReference>